<dbReference type="KEGG" id="pnl:PNK_1098"/>
<dbReference type="InterPro" id="IPR000639">
    <property type="entry name" value="Epox_hydrolase-like"/>
</dbReference>
<evidence type="ECO:0000259" key="1">
    <source>
        <dbReference type="Pfam" id="PF00561"/>
    </source>
</evidence>
<dbReference type="GO" id="GO:0016787">
    <property type="term" value="F:hydrolase activity"/>
    <property type="evidence" value="ECO:0007669"/>
    <property type="project" value="UniProtKB-KW"/>
</dbReference>
<dbReference type="Proteomes" id="UP000069902">
    <property type="component" value="Chromosome cPNK"/>
</dbReference>
<dbReference type="Gene3D" id="3.40.50.1820">
    <property type="entry name" value="alpha/beta hydrolase"/>
    <property type="match status" value="1"/>
</dbReference>
<name>A0A0U5K3N7_9BACT</name>
<feature type="domain" description="AB hydrolase-1" evidence="1">
    <location>
        <begin position="39"/>
        <end position="137"/>
    </location>
</feature>
<dbReference type="InterPro" id="IPR029058">
    <property type="entry name" value="AB_hydrolase_fold"/>
</dbReference>
<proteinExistence type="predicted"/>
<dbReference type="PANTHER" id="PTHR46438">
    <property type="entry name" value="ALPHA/BETA-HYDROLASES SUPERFAMILY PROTEIN"/>
    <property type="match status" value="1"/>
</dbReference>
<evidence type="ECO:0000313" key="3">
    <source>
        <dbReference type="Proteomes" id="UP000069902"/>
    </source>
</evidence>
<dbReference type="PATRIC" id="fig|389348.3.peg.1210"/>
<protein>
    <submittedName>
        <fullName evidence="2">Hydrolase</fullName>
    </submittedName>
</protein>
<dbReference type="Pfam" id="PF00561">
    <property type="entry name" value="Abhydrolase_1"/>
    <property type="match status" value="1"/>
</dbReference>
<dbReference type="PRINTS" id="PR00111">
    <property type="entry name" value="ABHYDROLASE"/>
</dbReference>
<dbReference type="EMBL" id="LN879502">
    <property type="protein sequence ID" value="CUI16715.1"/>
    <property type="molecule type" value="Genomic_DNA"/>
</dbReference>
<accession>A0A0U5K3N7</accession>
<dbReference type="InParanoid" id="A0A0U5K3N7"/>
<dbReference type="InterPro" id="IPR000073">
    <property type="entry name" value="AB_hydrolase_1"/>
</dbReference>
<dbReference type="FunCoup" id="A0A0U5K3N7">
    <property type="interactions" value="311"/>
</dbReference>
<keyword evidence="2" id="KW-0378">Hydrolase</keyword>
<organism evidence="2 3">
    <name type="scientific">Candidatus Protochlamydia naegleriophila</name>
    <dbReference type="NCBI Taxonomy" id="389348"/>
    <lineage>
        <taxon>Bacteria</taxon>
        <taxon>Pseudomonadati</taxon>
        <taxon>Chlamydiota</taxon>
        <taxon>Chlamydiia</taxon>
        <taxon>Parachlamydiales</taxon>
        <taxon>Parachlamydiaceae</taxon>
        <taxon>Candidatus Protochlamydia</taxon>
    </lineage>
</organism>
<dbReference type="PRINTS" id="PR00412">
    <property type="entry name" value="EPOXHYDRLASE"/>
</dbReference>
<dbReference type="RefSeq" id="WP_059060782.1">
    <property type="nucleotide sequence ID" value="NZ_LN879502.1"/>
</dbReference>
<reference evidence="3" key="1">
    <citation type="submission" date="2015-09" db="EMBL/GenBank/DDBJ databases">
        <authorList>
            <person name="Bertelli C."/>
        </authorList>
    </citation>
    <scope>NUCLEOTIDE SEQUENCE [LARGE SCALE GENOMIC DNA]</scope>
    <source>
        <strain evidence="3">KNic</strain>
    </source>
</reference>
<dbReference type="SUPFAM" id="SSF53474">
    <property type="entry name" value="alpha/beta-Hydrolases"/>
    <property type="match status" value="1"/>
</dbReference>
<dbReference type="STRING" id="389348.PNK_1098"/>
<gene>
    <name evidence="2" type="ORF">PNK_1098</name>
</gene>
<evidence type="ECO:0000313" key="2">
    <source>
        <dbReference type="EMBL" id="CUI16715.1"/>
    </source>
</evidence>
<dbReference type="AlphaFoldDB" id="A0A0U5K3N7"/>
<dbReference type="PANTHER" id="PTHR46438:SF11">
    <property type="entry name" value="LIPASE-RELATED"/>
    <property type="match status" value="1"/>
</dbReference>
<keyword evidence="3" id="KW-1185">Reference proteome</keyword>
<sequence>MLNWYEEQLICEKRLFWLWKTPHGAYPIHYVEEGRGEQHVLLLHGFGGYSYTWRNQIPFLANAGYHVWALDCLGFGLSAKPSIDYSFKLFLEQIQAFMQAKQISSVHVVGNSMGGSLAVALALANPSLVRSLSLLNAAIYPGKTSYLVSLARLAGPCLYPFINESLFCKLLSQNVYDKTKLSEEQIQAYLLPHHTKGGKRAFIQMLKRFDFQTMMSLHTSLKKLQQSILVVWGEADQITPIIHFKQMLADIPAARSALIKHAAHIPHEEQPAEVNQELLSFFRSL</sequence>